<reference evidence="1 2" key="1">
    <citation type="submission" date="2020-07" db="EMBL/GenBank/DDBJ databases">
        <title>Sequencing the genomes of 1000 actinobacteria strains.</title>
        <authorList>
            <person name="Klenk H.-P."/>
        </authorList>
    </citation>
    <scope>NUCLEOTIDE SEQUENCE [LARGE SCALE GENOMIC DNA]</scope>
    <source>
        <strain evidence="1 2">DSM 22083</strain>
    </source>
</reference>
<dbReference type="InterPro" id="IPR057705">
    <property type="entry name" value="DUF7945"/>
</dbReference>
<organism evidence="1 2">
    <name type="scientific">Microlunatus parietis</name>
    <dbReference type="NCBI Taxonomy" id="682979"/>
    <lineage>
        <taxon>Bacteria</taxon>
        <taxon>Bacillati</taxon>
        <taxon>Actinomycetota</taxon>
        <taxon>Actinomycetes</taxon>
        <taxon>Propionibacteriales</taxon>
        <taxon>Propionibacteriaceae</taxon>
        <taxon>Microlunatus</taxon>
    </lineage>
</organism>
<name>A0A7Y9ID85_9ACTN</name>
<gene>
    <name evidence="1" type="ORF">BKA15_006011</name>
</gene>
<keyword evidence="2" id="KW-1185">Reference proteome</keyword>
<proteinExistence type="predicted"/>
<dbReference type="NCBIfam" id="NF047838">
    <property type="entry name" value="SCO4402_fam"/>
    <property type="match status" value="1"/>
</dbReference>
<sequence length="140" mass="15589">MRAEIVAALASLSDVEYQRTHWLNPKSPDSLDQCVHALYDDAAVLPNPEASVGATVREVEVEALRQVDRVFGPLIDELGDVADEVYLADRRWPAIAASAEFALRIMNADRIAGRKLYRLPVVHRIKRLVSRAWTRGAGVE</sequence>
<evidence type="ECO:0000313" key="2">
    <source>
        <dbReference type="Proteomes" id="UP000569914"/>
    </source>
</evidence>
<dbReference type="Proteomes" id="UP000569914">
    <property type="component" value="Unassembled WGS sequence"/>
</dbReference>
<accession>A0A7Y9ID85</accession>
<dbReference type="RefSeq" id="WP_179757169.1">
    <property type="nucleotide sequence ID" value="NZ_JACCBU010000001.1"/>
</dbReference>
<protein>
    <submittedName>
        <fullName evidence="1">Uncharacterized protein</fullName>
    </submittedName>
</protein>
<dbReference type="Pfam" id="PF25656">
    <property type="entry name" value="DUF7945"/>
    <property type="match status" value="1"/>
</dbReference>
<dbReference type="AlphaFoldDB" id="A0A7Y9ID85"/>
<comment type="caution">
    <text evidence="1">The sequence shown here is derived from an EMBL/GenBank/DDBJ whole genome shotgun (WGS) entry which is preliminary data.</text>
</comment>
<dbReference type="EMBL" id="JACCBU010000001">
    <property type="protein sequence ID" value="NYE74682.1"/>
    <property type="molecule type" value="Genomic_DNA"/>
</dbReference>
<evidence type="ECO:0000313" key="1">
    <source>
        <dbReference type="EMBL" id="NYE74682.1"/>
    </source>
</evidence>